<feature type="domain" description="Peptidase M41" evidence="1">
    <location>
        <begin position="275"/>
        <end position="450"/>
    </location>
</feature>
<dbReference type="Proteomes" id="UP000260665">
    <property type="component" value="Unassembled WGS sequence"/>
</dbReference>
<gene>
    <name evidence="2" type="ORF">DIC66_11735</name>
</gene>
<dbReference type="GO" id="GO:0004222">
    <property type="term" value="F:metalloendopeptidase activity"/>
    <property type="evidence" value="ECO:0007669"/>
    <property type="project" value="InterPro"/>
</dbReference>
<evidence type="ECO:0000259" key="1">
    <source>
        <dbReference type="Pfam" id="PF01434"/>
    </source>
</evidence>
<dbReference type="OrthoDB" id="5619382at2"/>
<accession>A0A3E1RBE2</accession>
<dbReference type="PANTHER" id="PTHR23076:SF110">
    <property type="entry name" value="INACTIVE ATP-DEPENDENT ZINC METALLOPROTEASE FTSHI 3, CHLOROPLASTIC-RELATED"/>
    <property type="match status" value="1"/>
</dbReference>
<dbReference type="EMBL" id="QFZK01000006">
    <property type="protein sequence ID" value="RFO96684.1"/>
    <property type="molecule type" value="Genomic_DNA"/>
</dbReference>
<dbReference type="Pfam" id="PF01434">
    <property type="entry name" value="Peptidase_M41"/>
    <property type="match status" value="1"/>
</dbReference>
<evidence type="ECO:0000313" key="2">
    <source>
        <dbReference type="EMBL" id="RFO96684.1"/>
    </source>
</evidence>
<dbReference type="RefSeq" id="WP_117177373.1">
    <property type="nucleotide sequence ID" value="NZ_QFZK01000006.1"/>
</dbReference>
<comment type="caution">
    <text evidence="2">The sequence shown here is derived from an EMBL/GenBank/DDBJ whole genome shotgun (WGS) entry which is preliminary data.</text>
</comment>
<dbReference type="PANTHER" id="PTHR23076">
    <property type="entry name" value="METALLOPROTEASE M41 FTSH"/>
    <property type="match status" value="1"/>
</dbReference>
<sequence>MPLNTALQAAATIPALAWDAMDIRGLNLVKSWSQAVGRAMAAPARDADALQLVGRACVVVSPFLNGMTLGRSVADAAGLPYVSLSPGHEDFAAVLQAIEQPTVVHLEHGPWQADLKRLLQPYKGEVPAAVQEQLKHIRAVQATLMQALAQRPVVYLTLTKEIAAFSTPLQQVGGFDRQIALGGPVQDIAGAMWLAQLGDCATPALQESRAKVAGLMAETHLNPQAVLLRLRRLAADENRQVELADLIDVLLRGTAQSDATDTGNADSANQRSTLHRVAWHEAGHALMTVLDSDRQRVPDYASACRSMAFDGVVVSLREQHQPFTYAELRHEVRVALAGRAAEEVAYGSAQVSNGSANDLAAATRQCSWAFSAGGLAPNMDDAARSGSNLALVLHDDPQAQAEVRGLVQGFLAQEYQHVLRTLRENRPLLDALGARLVADRIVDQQEMRELLGCAAAS</sequence>
<dbReference type="InterPro" id="IPR037219">
    <property type="entry name" value="Peptidase_M41-like"/>
</dbReference>
<dbReference type="InterPro" id="IPR000642">
    <property type="entry name" value="Peptidase_M41"/>
</dbReference>
<reference evidence="2 3" key="1">
    <citation type="submission" date="2018-05" db="EMBL/GenBank/DDBJ databases">
        <title>Rhodoferax soyangensis sp.nov., isolated from an oligotrophic freshwater lake.</title>
        <authorList>
            <person name="Park M."/>
        </authorList>
    </citation>
    <scope>NUCLEOTIDE SEQUENCE [LARGE SCALE GENOMIC DNA]</scope>
    <source>
        <strain evidence="2 3">IMCC26218</strain>
    </source>
</reference>
<proteinExistence type="predicted"/>
<name>A0A3E1RBE2_9BURK</name>
<protein>
    <recommendedName>
        <fullName evidence="1">Peptidase M41 domain-containing protein</fullName>
    </recommendedName>
</protein>
<dbReference type="GO" id="GO:0006508">
    <property type="term" value="P:proteolysis"/>
    <property type="evidence" value="ECO:0007669"/>
    <property type="project" value="InterPro"/>
</dbReference>
<dbReference type="GO" id="GO:0005524">
    <property type="term" value="F:ATP binding"/>
    <property type="evidence" value="ECO:0007669"/>
    <property type="project" value="InterPro"/>
</dbReference>
<dbReference type="Gene3D" id="1.20.58.760">
    <property type="entry name" value="Peptidase M41"/>
    <property type="match status" value="1"/>
</dbReference>
<organism evidence="2 3">
    <name type="scientific">Rhodoferax lacus</name>
    <dbReference type="NCBI Taxonomy" id="2184758"/>
    <lineage>
        <taxon>Bacteria</taxon>
        <taxon>Pseudomonadati</taxon>
        <taxon>Pseudomonadota</taxon>
        <taxon>Betaproteobacteria</taxon>
        <taxon>Burkholderiales</taxon>
        <taxon>Comamonadaceae</taxon>
        <taxon>Rhodoferax</taxon>
    </lineage>
</organism>
<dbReference type="AlphaFoldDB" id="A0A3E1RBE2"/>
<keyword evidence="3" id="KW-1185">Reference proteome</keyword>
<dbReference type="GO" id="GO:0004176">
    <property type="term" value="F:ATP-dependent peptidase activity"/>
    <property type="evidence" value="ECO:0007669"/>
    <property type="project" value="InterPro"/>
</dbReference>
<dbReference type="SUPFAM" id="SSF140990">
    <property type="entry name" value="FtsH protease domain-like"/>
    <property type="match status" value="1"/>
</dbReference>
<evidence type="ECO:0000313" key="3">
    <source>
        <dbReference type="Proteomes" id="UP000260665"/>
    </source>
</evidence>